<sequence length="595" mass="64064">MPRMTAARAAVEILKREGVDTAFGVPGAAINPFYAALKASGGIDHTLARHVEGASHMAEGYTRAKAGNIGVCIGTSGPAGTDMITGLYSASGDSIPILTITGQAPTHLLHKEDFQAVDIEAIAAPVTKKATTVLEAAQVPGVFQEAFHLMRSGRPGPVHVDLPIDVQQTEIEFDPDFYEPLPVHKPAASRRQIEKALTMLGASERPLIVAGGGIVNADACDLLVEFAELTGIPVVPTLMGWGVLPDDHALNAGMVGQQTGHRYGNATFLESDFVLGIGNRWANRHTGYRMDVYTEGRTFVHVDIEPTQIGRIFAPDYGIVSDAGAALELFVEVAKELKADGRLPDRSAWAAAAQERKATLQRRTHFDDVPLKPQRVYEEMNRAFGRDTVYVSTIGLSQIAGAQFLHVYKPRHWINCGQAGPLGWTVPAALGVATAAPDATVVALSGDYDFQFMIEELAVGAQHRIPYVHVLVNNSYLGLIRQAQIGLDINFQVNLEFENINTPELGVYGVDHVKVAEGLGCKALRVTEPDDLLPAFERARKLAAEHRVPVVVEAILERITNISMSPTADISAVKEFEDLATEPGHAPTAIRTLAP</sequence>
<dbReference type="Gene3D" id="3.40.50.970">
    <property type="match status" value="2"/>
</dbReference>
<dbReference type="Pfam" id="PF02775">
    <property type="entry name" value="TPP_enzyme_C"/>
    <property type="match status" value="1"/>
</dbReference>
<evidence type="ECO:0000313" key="7">
    <source>
        <dbReference type="EMBL" id="MDT0380387.1"/>
    </source>
</evidence>
<evidence type="ECO:0000259" key="6">
    <source>
        <dbReference type="Pfam" id="PF02776"/>
    </source>
</evidence>
<dbReference type="InterPro" id="IPR012001">
    <property type="entry name" value="Thiamin_PyroP_enz_TPP-bd_dom"/>
</dbReference>
<evidence type="ECO:0000259" key="4">
    <source>
        <dbReference type="Pfam" id="PF00205"/>
    </source>
</evidence>
<accession>A0ABU2NWM0</accession>
<evidence type="ECO:0000256" key="3">
    <source>
        <dbReference type="RuleBase" id="RU362132"/>
    </source>
</evidence>
<dbReference type="Gene3D" id="3.40.50.1220">
    <property type="entry name" value="TPP-binding domain"/>
    <property type="match status" value="1"/>
</dbReference>
<dbReference type="InterPro" id="IPR006397">
    <property type="entry name" value="Glyox_carbo_lig"/>
</dbReference>
<organism evidence="7 8">
    <name type="scientific">Streptomyces hazeniae</name>
    <dbReference type="NCBI Taxonomy" id="3075538"/>
    <lineage>
        <taxon>Bacteria</taxon>
        <taxon>Bacillati</taxon>
        <taxon>Actinomycetota</taxon>
        <taxon>Actinomycetes</taxon>
        <taxon>Kitasatosporales</taxon>
        <taxon>Streptomycetaceae</taxon>
        <taxon>Streptomyces</taxon>
    </lineage>
</organism>
<reference evidence="8" key="1">
    <citation type="submission" date="2023-07" db="EMBL/GenBank/DDBJ databases">
        <title>30 novel species of actinomycetes from the DSMZ collection.</title>
        <authorList>
            <person name="Nouioui I."/>
        </authorList>
    </citation>
    <scope>NUCLEOTIDE SEQUENCE [LARGE SCALE GENOMIC DNA]</scope>
    <source>
        <strain evidence="8">DSM 42041</strain>
    </source>
</reference>
<dbReference type="EC" id="4.1.1.47" evidence="7"/>
<feature type="domain" description="Thiamine pyrophosphate enzyme TPP-binding" evidence="5">
    <location>
        <begin position="394"/>
        <end position="553"/>
    </location>
</feature>
<dbReference type="GO" id="GO:0009028">
    <property type="term" value="F:tartronate-semialdehyde synthase activity"/>
    <property type="evidence" value="ECO:0007669"/>
    <property type="project" value="UniProtKB-EC"/>
</dbReference>
<dbReference type="InterPro" id="IPR029035">
    <property type="entry name" value="DHS-like_NAD/FAD-binding_dom"/>
</dbReference>
<dbReference type="PANTHER" id="PTHR18968">
    <property type="entry name" value="THIAMINE PYROPHOSPHATE ENZYMES"/>
    <property type="match status" value="1"/>
</dbReference>
<evidence type="ECO:0000256" key="2">
    <source>
        <dbReference type="ARBA" id="ARBA00023052"/>
    </source>
</evidence>
<feature type="domain" description="Thiamine pyrophosphate enzyme N-terminal TPP-binding" evidence="6">
    <location>
        <begin position="4"/>
        <end position="121"/>
    </location>
</feature>
<protein>
    <submittedName>
        <fullName evidence="7">Glyoxylate carboligase</fullName>
        <ecNumber evidence="7">4.1.1.47</ecNumber>
    </submittedName>
</protein>
<name>A0ABU2NWM0_9ACTN</name>
<dbReference type="PANTHER" id="PTHR18968:SF14">
    <property type="entry name" value="GLYOXYLATE CARBOLIGASE"/>
    <property type="match status" value="1"/>
</dbReference>
<gene>
    <name evidence="7" type="primary">gcl</name>
    <name evidence="7" type="ORF">RM572_16655</name>
</gene>
<feature type="domain" description="Thiamine pyrophosphate enzyme central" evidence="4">
    <location>
        <begin position="193"/>
        <end position="328"/>
    </location>
</feature>
<evidence type="ECO:0000259" key="5">
    <source>
        <dbReference type="Pfam" id="PF02775"/>
    </source>
</evidence>
<evidence type="ECO:0000313" key="8">
    <source>
        <dbReference type="Proteomes" id="UP001183414"/>
    </source>
</evidence>
<keyword evidence="8" id="KW-1185">Reference proteome</keyword>
<proteinExistence type="inferred from homology"/>
<keyword evidence="7" id="KW-0456">Lyase</keyword>
<dbReference type="RefSeq" id="WP_311674143.1">
    <property type="nucleotide sequence ID" value="NZ_JAVREQ010000014.1"/>
</dbReference>
<dbReference type="InterPro" id="IPR011766">
    <property type="entry name" value="TPP_enzyme_TPP-bd"/>
</dbReference>
<dbReference type="EMBL" id="JAVREQ010000014">
    <property type="protein sequence ID" value="MDT0380387.1"/>
    <property type="molecule type" value="Genomic_DNA"/>
</dbReference>
<keyword evidence="2 3" id="KW-0786">Thiamine pyrophosphate</keyword>
<dbReference type="InterPro" id="IPR045229">
    <property type="entry name" value="TPP_enz"/>
</dbReference>
<dbReference type="InterPro" id="IPR012000">
    <property type="entry name" value="Thiamin_PyroP_enz_cen_dom"/>
</dbReference>
<dbReference type="Proteomes" id="UP001183414">
    <property type="component" value="Unassembled WGS sequence"/>
</dbReference>
<dbReference type="NCBIfam" id="NF008431">
    <property type="entry name" value="PRK11269.1"/>
    <property type="match status" value="1"/>
</dbReference>
<comment type="similarity">
    <text evidence="1 3">Belongs to the TPP enzyme family.</text>
</comment>
<evidence type="ECO:0000256" key="1">
    <source>
        <dbReference type="ARBA" id="ARBA00007812"/>
    </source>
</evidence>
<dbReference type="Pfam" id="PF02776">
    <property type="entry name" value="TPP_enzyme_N"/>
    <property type="match status" value="1"/>
</dbReference>
<dbReference type="InterPro" id="IPR029061">
    <property type="entry name" value="THDP-binding"/>
</dbReference>
<comment type="caution">
    <text evidence="7">The sequence shown here is derived from an EMBL/GenBank/DDBJ whole genome shotgun (WGS) entry which is preliminary data.</text>
</comment>
<dbReference type="CDD" id="cd07035">
    <property type="entry name" value="TPP_PYR_POX_like"/>
    <property type="match status" value="1"/>
</dbReference>
<dbReference type="NCBIfam" id="TIGR01504">
    <property type="entry name" value="glyox_carbo_lig"/>
    <property type="match status" value="1"/>
</dbReference>
<dbReference type="SUPFAM" id="SSF52518">
    <property type="entry name" value="Thiamin diphosphate-binding fold (THDP-binding)"/>
    <property type="match status" value="2"/>
</dbReference>
<dbReference type="Pfam" id="PF00205">
    <property type="entry name" value="TPP_enzyme_M"/>
    <property type="match status" value="1"/>
</dbReference>
<dbReference type="SUPFAM" id="SSF52467">
    <property type="entry name" value="DHS-like NAD/FAD-binding domain"/>
    <property type="match status" value="1"/>
</dbReference>